<organism evidence="1">
    <name type="scientific">Lotus japonicus</name>
    <name type="common">Lotus corniculatus var. japonicus</name>
    <dbReference type="NCBI Taxonomy" id="34305"/>
    <lineage>
        <taxon>Eukaryota</taxon>
        <taxon>Viridiplantae</taxon>
        <taxon>Streptophyta</taxon>
        <taxon>Embryophyta</taxon>
        <taxon>Tracheophyta</taxon>
        <taxon>Spermatophyta</taxon>
        <taxon>Magnoliopsida</taxon>
        <taxon>eudicotyledons</taxon>
        <taxon>Gunneridae</taxon>
        <taxon>Pentapetalae</taxon>
        <taxon>rosids</taxon>
        <taxon>fabids</taxon>
        <taxon>Fabales</taxon>
        <taxon>Fabaceae</taxon>
        <taxon>Papilionoideae</taxon>
        <taxon>50 kb inversion clade</taxon>
        <taxon>NPAAA clade</taxon>
        <taxon>Hologalegina</taxon>
        <taxon>robinioid clade</taxon>
        <taxon>Loteae</taxon>
        <taxon>Lotus</taxon>
    </lineage>
</organism>
<protein>
    <submittedName>
        <fullName evidence="1">Uncharacterized protein</fullName>
    </submittedName>
</protein>
<evidence type="ECO:0000313" key="1">
    <source>
        <dbReference type="EMBL" id="AFK43207.1"/>
    </source>
</evidence>
<name>I3SSG5_LOTJA</name>
<sequence length="59" mass="6765">MDQIFNANNSMLPKSLFNNRVVCQSNSLFVNFPVSPLVDQFSDTLQIRITISNIRLYSL</sequence>
<accession>I3SSG5</accession>
<reference evidence="1" key="1">
    <citation type="submission" date="2018-11" db="EMBL/GenBank/DDBJ databases">
        <authorList>
            <person name="Krishnakumar V."/>
            <person name="Cheung F."/>
            <person name="Xiao Y."/>
            <person name="Chan A."/>
            <person name="Moskal W.A."/>
            <person name="Town C.D."/>
        </authorList>
    </citation>
    <scope>NUCLEOTIDE SEQUENCE</scope>
</reference>
<dbReference type="EMBL" id="BT143413">
    <property type="protein sequence ID" value="AFK43207.1"/>
    <property type="molecule type" value="mRNA"/>
</dbReference>
<dbReference type="AlphaFoldDB" id="I3SSG5"/>
<proteinExistence type="evidence at transcript level"/>